<keyword evidence="2" id="KW-1185">Reference proteome</keyword>
<reference evidence="1" key="1">
    <citation type="journal article" date="2021" name="Open Biol.">
        <title>Shared evolutionary footprints suggest mitochondrial oxidative damage underlies multiple complex I losses in fungi.</title>
        <authorList>
            <person name="Schikora-Tamarit M.A."/>
            <person name="Marcet-Houben M."/>
            <person name="Nosek J."/>
            <person name="Gabaldon T."/>
        </authorList>
    </citation>
    <scope>NUCLEOTIDE SEQUENCE</scope>
    <source>
        <strain evidence="1">CBS2887</strain>
    </source>
</reference>
<sequence length="140" mass="14923">MNLETLEISSNLMLFNNFLSGASEAAAVADEVPVLLVGEFSMVKDKELAIRISGSHQSTAAAVVVGVIGPSPMNGTWVPFGEQQEGQNSADGTSRSFCPDGLRDKALAVNPKTFMELNVLRVGVELWSFVGVAVCRCSCW</sequence>
<accession>A0A9P8Q2Y8</accession>
<evidence type="ECO:0000313" key="2">
    <source>
        <dbReference type="Proteomes" id="UP000774326"/>
    </source>
</evidence>
<gene>
    <name evidence="1" type="ORF">WICPIJ_006867</name>
</gene>
<organism evidence="1 2">
    <name type="scientific">Wickerhamomyces pijperi</name>
    <name type="common">Yeast</name>
    <name type="synonym">Pichia pijperi</name>
    <dbReference type="NCBI Taxonomy" id="599730"/>
    <lineage>
        <taxon>Eukaryota</taxon>
        <taxon>Fungi</taxon>
        <taxon>Dikarya</taxon>
        <taxon>Ascomycota</taxon>
        <taxon>Saccharomycotina</taxon>
        <taxon>Saccharomycetes</taxon>
        <taxon>Phaffomycetales</taxon>
        <taxon>Wickerhamomycetaceae</taxon>
        <taxon>Wickerhamomyces</taxon>
    </lineage>
</organism>
<name>A0A9P8Q2Y8_WICPI</name>
<proteinExistence type="predicted"/>
<dbReference type="AlphaFoldDB" id="A0A9P8Q2Y8"/>
<reference evidence="1" key="2">
    <citation type="submission" date="2021-01" db="EMBL/GenBank/DDBJ databases">
        <authorList>
            <person name="Schikora-Tamarit M.A."/>
        </authorList>
    </citation>
    <scope>NUCLEOTIDE SEQUENCE</scope>
    <source>
        <strain evidence="1">CBS2887</strain>
    </source>
</reference>
<dbReference type="Proteomes" id="UP000774326">
    <property type="component" value="Unassembled WGS sequence"/>
</dbReference>
<dbReference type="EMBL" id="JAEUBG010003889">
    <property type="protein sequence ID" value="KAH3682170.1"/>
    <property type="molecule type" value="Genomic_DNA"/>
</dbReference>
<evidence type="ECO:0000313" key="1">
    <source>
        <dbReference type="EMBL" id="KAH3682170.1"/>
    </source>
</evidence>
<comment type="caution">
    <text evidence="1">The sequence shown here is derived from an EMBL/GenBank/DDBJ whole genome shotgun (WGS) entry which is preliminary data.</text>
</comment>
<protein>
    <submittedName>
        <fullName evidence="1">Uncharacterized protein</fullName>
    </submittedName>
</protein>